<evidence type="ECO:0000256" key="3">
    <source>
        <dbReference type="ARBA" id="ARBA00022777"/>
    </source>
</evidence>
<dbReference type="Proteomes" id="UP001444071">
    <property type="component" value="Unassembled WGS sequence"/>
</dbReference>
<evidence type="ECO:0000256" key="2">
    <source>
        <dbReference type="ARBA" id="ARBA00022679"/>
    </source>
</evidence>
<evidence type="ECO:0000313" key="6">
    <source>
        <dbReference type="Proteomes" id="UP001444071"/>
    </source>
</evidence>
<evidence type="ECO:0000256" key="4">
    <source>
        <dbReference type="RuleBase" id="RU363090"/>
    </source>
</evidence>
<sequence>TYLEEELVRARERPKPREDLYKKMVEVDSEGPTPQEHFQRGVTKPRYMQWRESMSSTNTMGFRIEGIKKHDGTCQTDFKKTRSKQDVIQVFKDFVGGDASIIKSYLLRLTEIRHALQTSEFFKQHEVIGSSLLFIHDHTGHAQIWIIDFGKTTALPEGRTLSHEIPWQEGNREDGYLWGLDNLILTLEAVCNEGSRAETNDNNLTTDAHTCSHSQ</sequence>
<keyword evidence="2 4" id="KW-0808">Transferase</keyword>
<reference evidence="5 6" key="1">
    <citation type="submission" date="2021-06" db="EMBL/GenBank/DDBJ databases">
        <authorList>
            <person name="Palmer J.M."/>
        </authorList>
    </citation>
    <scope>NUCLEOTIDE SEQUENCE [LARGE SCALE GENOMIC DNA]</scope>
    <source>
        <strain evidence="5 6">XR_2019</strain>
        <tissue evidence="5">Muscle</tissue>
    </source>
</reference>
<comment type="similarity">
    <text evidence="1 4">Belongs to the inositol phosphokinase (IPK) family.</text>
</comment>
<name>A0ABV0WEE7_9TELE</name>
<keyword evidence="3 4" id="KW-0418">Kinase</keyword>
<dbReference type="Gene3D" id="3.30.470.160">
    <property type="entry name" value="Inositol polyphosphate kinase"/>
    <property type="match status" value="1"/>
</dbReference>
<organism evidence="5 6">
    <name type="scientific">Xenotaenia resolanae</name>
    <dbReference type="NCBI Taxonomy" id="208358"/>
    <lineage>
        <taxon>Eukaryota</taxon>
        <taxon>Metazoa</taxon>
        <taxon>Chordata</taxon>
        <taxon>Craniata</taxon>
        <taxon>Vertebrata</taxon>
        <taxon>Euteleostomi</taxon>
        <taxon>Actinopterygii</taxon>
        <taxon>Neopterygii</taxon>
        <taxon>Teleostei</taxon>
        <taxon>Neoteleostei</taxon>
        <taxon>Acanthomorphata</taxon>
        <taxon>Ovalentaria</taxon>
        <taxon>Atherinomorphae</taxon>
        <taxon>Cyprinodontiformes</taxon>
        <taxon>Goodeidae</taxon>
        <taxon>Xenotaenia</taxon>
    </lineage>
</organism>
<dbReference type="Pfam" id="PF03770">
    <property type="entry name" value="IPK"/>
    <property type="match status" value="1"/>
</dbReference>
<dbReference type="PANTHER" id="PTHR12400:SF55">
    <property type="entry name" value="INOSITOL-TRISPHOSPHATE 3-KINASE A"/>
    <property type="match status" value="1"/>
</dbReference>
<dbReference type="InterPro" id="IPR038286">
    <property type="entry name" value="IPK_sf"/>
</dbReference>
<dbReference type="InterPro" id="IPR005522">
    <property type="entry name" value="IPK"/>
</dbReference>
<gene>
    <name evidence="5" type="ORF">XENORESO_012925</name>
</gene>
<dbReference type="EC" id="2.7.-.-" evidence="4"/>
<evidence type="ECO:0000313" key="5">
    <source>
        <dbReference type="EMBL" id="MEQ2267955.1"/>
    </source>
</evidence>
<keyword evidence="6" id="KW-1185">Reference proteome</keyword>
<proteinExistence type="inferred from homology"/>
<dbReference type="SUPFAM" id="SSF56104">
    <property type="entry name" value="SAICAR synthase-like"/>
    <property type="match status" value="1"/>
</dbReference>
<evidence type="ECO:0000256" key="1">
    <source>
        <dbReference type="ARBA" id="ARBA00007374"/>
    </source>
</evidence>
<accession>A0ABV0WEE7</accession>
<dbReference type="EMBL" id="JAHRIM010044061">
    <property type="protein sequence ID" value="MEQ2267955.1"/>
    <property type="molecule type" value="Genomic_DNA"/>
</dbReference>
<dbReference type="PANTHER" id="PTHR12400">
    <property type="entry name" value="INOSITOL POLYPHOSPHATE KINASE"/>
    <property type="match status" value="1"/>
</dbReference>
<comment type="caution">
    <text evidence="5">The sequence shown here is derived from an EMBL/GenBank/DDBJ whole genome shotgun (WGS) entry which is preliminary data.</text>
</comment>
<protein>
    <recommendedName>
        <fullName evidence="4">Kinase</fullName>
        <ecNumber evidence="4">2.7.-.-</ecNumber>
    </recommendedName>
</protein>
<feature type="non-terminal residue" evidence="5">
    <location>
        <position position="1"/>
    </location>
</feature>